<dbReference type="PANTHER" id="PTHR37984">
    <property type="entry name" value="PROTEIN CBG26694"/>
    <property type="match status" value="1"/>
</dbReference>
<sequence length="308" mass="35369">MQHVQKGHNQWTINDSGLLQLDNRIFILSANNLCLQVCKHHHDHVLASHFGQNHMLAIIQCLYTWPWIQDFVKNYVRSCTDCGRNKSHRHRPYGMLKLLPVPTRPWDSISLNFIEQLSDSNGHTSILVIIDHACKQAIFIPLSKKITSKTLTQLFVIHVFSKHGVPTHVTSNCGSEFILSFSQSLGQALNMKLHFTSSYHPKANGQTKQANQILEQYLQMYCTYQQDNWDVLLPLAEFAYNNAPNTSTGISPFFANKRYHLNITVHPEYHLTSQKAHNYVSNLNDVHQFLHNEIKAAQEAYKITANNQ</sequence>
<keyword evidence="1" id="KW-0694">RNA-binding</keyword>
<dbReference type="InterPro" id="IPR012337">
    <property type="entry name" value="RNaseH-like_sf"/>
</dbReference>
<dbReference type="Gene3D" id="1.10.340.70">
    <property type="match status" value="1"/>
</dbReference>
<dbReference type="InterPro" id="IPR050951">
    <property type="entry name" value="Retrovirus_Pol_polyprotein"/>
</dbReference>
<name>A0A0W0F9X8_MONRR</name>
<dbReference type="Gene3D" id="3.30.420.10">
    <property type="entry name" value="Ribonuclease H-like superfamily/Ribonuclease H"/>
    <property type="match status" value="1"/>
</dbReference>
<keyword evidence="3" id="KW-0695">RNA-directed DNA polymerase</keyword>
<protein>
    <submittedName>
        <fullName evidence="3">Putative reverse transcriptase-RNaseH-integrase</fullName>
    </submittedName>
</protein>
<keyword evidence="3" id="KW-0548">Nucleotidyltransferase</keyword>
<dbReference type="EMBL" id="LATX01002192">
    <property type="protein sequence ID" value="KTB33028.1"/>
    <property type="molecule type" value="Genomic_DNA"/>
</dbReference>
<dbReference type="Proteomes" id="UP000054988">
    <property type="component" value="Unassembled WGS sequence"/>
</dbReference>
<evidence type="ECO:0000259" key="2">
    <source>
        <dbReference type="PROSITE" id="PS50994"/>
    </source>
</evidence>
<feature type="domain" description="Integrase catalytic" evidence="2">
    <location>
        <begin position="101"/>
        <end position="260"/>
    </location>
</feature>
<gene>
    <name evidence="3" type="ORF">WG66_14356</name>
</gene>
<dbReference type="InterPro" id="IPR001584">
    <property type="entry name" value="Integrase_cat-core"/>
</dbReference>
<dbReference type="PANTHER" id="PTHR37984:SF5">
    <property type="entry name" value="PROTEIN NYNRIN-LIKE"/>
    <property type="match status" value="1"/>
</dbReference>
<dbReference type="InterPro" id="IPR036397">
    <property type="entry name" value="RNaseH_sf"/>
</dbReference>
<dbReference type="PROSITE" id="PS50994">
    <property type="entry name" value="INTEGRASE"/>
    <property type="match status" value="1"/>
</dbReference>
<organism evidence="3 4">
    <name type="scientific">Moniliophthora roreri</name>
    <name type="common">Frosty pod rot fungus</name>
    <name type="synonym">Monilia roreri</name>
    <dbReference type="NCBI Taxonomy" id="221103"/>
    <lineage>
        <taxon>Eukaryota</taxon>
        <taxon>Fungi</taxon>
        <taxon>Dikarya</taxon>
        <taxon>Basidiomycota</taxon>
        <taxon>Agaricomycotina</taxon>
        <taxon>Agaricomycetes</taxon>
        <taxon>Agaricomycetidae</taxon>
        <taxon>Agaricales</taxon>
        <taxon>Marasmiineae</taxon>
        <taxon>Marasmiaceae</taxon>
        <taxon>Moniliophthora</taxon>
    </lineage>
</organism>
<dbReference type="Pfam" id="PF17921">
    <property type="entry name" value="Integrase_H2C2"/>
    <property type="match status" value="1"/>
</dbReference>
<evidence type="ECO:0000313" key="3">
    <source>
        <dbReference type="EMBL" id="KTB33028.1"/>
    </source>
</evidence>
<dbReference type="GO" id="GO:0015074">
    <property type="term" value="P:DNA integration"/>
    <property type="evidence" value="ECO:0007669"/>
    <property type="project" value="InterPro"/>
</dbReference>
<reference evidence="3 4" key="1">
    <citation type="submission" date="2015-12" db="EMBL/GenBank/DDBJ databases">
        <title>Draft genome sequence of Moniliophthora roreri, the causal agent of frosty pod rot of cacao.</title>
        <authorList>
            <person name="Aime M.C."/>
            <person name="Diaz-Valderrama J.R."/>
            <person name="Kijpornyongpan T."/>
            <person name="Phillips-Mora W."/>
        </authorList>
    </citation>
    <scope>NUCLEOTIDE SEQUENCE [LARGE SCALE GENOMIC DNA]</scope>
    <source>
        <strain evidence="3 4">MCA 2952</strain>
    </source>
</reference>
<evidence type="ECO:0000313" key="4">
    <source>
        <dbReference type="Proteomes" id="UP000054988"/>
    </source>
</evidence>
<dbReference type="GO" id="GO:0003964">
    <property type="term" value="F:RNA-directed DNA polymerase activity"/>
    <property type="evidence" value="ECO:0007669"/>
    <property type="project" value="UniProtKB-KW"/>
</dbReference>
<evidence type="ECO:0000256" key="1">
    <source>
        <dbReference type="ARBA" id="ARBA00022884"/>
    </source>
</evidence>
<dbReference type="AlphaFoldDB" id="A0A0W0F9X8"/>
<accession>A0A0W0F9X8</accession>
<proteinExistence type="predicted"/>
<dbReference type="SUPFAM" id="SSF53098">
    <property type="entry name" value="Ribonuclease H-like"/>
    <property type="match status" value="1"/>
</dbReference>
<dbReference type="eggNOG" id="KOG0017">
    <property type="taxonomic scope" value="Eukaryota"/>
</dbReference>
<keyword evidence="3" id="KW-0808">Transferase</keyword>
<comment type="caution">
    <text evidence="3">The sequence shown here is derived from an EMBL/GenBank/DDBJ whole genome shotgun (WGS) entry which is preliminary data.</text>
</comment>
<dbReference type="GO" id="GO:0003723">
    <property type="term" value="F:RNA binding"/>
    <property type="evidence" value="ECO:0007669"/>
    <property type="project" value="UniProtKB-KW"/>
</dbReference>
<dbReference type="GO" id="GO:0005634">
    <property type="term" value="C:nucleus"/>
    <property type="evidence" value="ECO:0007669"/>
    <property type="project" value="UniProtKB-ARBA"/>
</dbReference>
<dbReference type="InterPro" id="IPR041588">
    <property type="entry name" value="Integrase_H2C2"/>
</dbReference>